<proteinExistence type="inferred from homology"/>
<feature type="domain" description="NusB/RsmB/TIM44" evidence="6">
    <location>
        <begin position="203"/>
        <end position="295"/>
    </location>
</feature>
<evidence type="ECO:0000313" key="8">
    <source>
        <dbReference type="Proteomes" id="UP000886722"/>
    </source>
</evidence>
<dbReference type="GO" id="GO:0005829">
    <property type="term" value="C:cytosol"/>
    <property type="evidence" value="ECO:0007669"/>
    <property type="project" value="TreeGrafter"/>
</dbReference>
<organism evidence="7 8">
    <name type="scientific">Candidatus Caccoplasma intestinavium</name>
    <dbReference type="NCBI Taxonomy" id="2840716"/>
    <lineage>
        <taxon>Bacteria</taxon>
        <taxon>Pseudomonadati</taxon>
        <taxon>Bacteroidota</taxon>
        <taxon>Bacteroidia</taxon>
        <taxon>Bacteroidales</taxon>
        <taxon>Bacteroidaceae</taxon>
        <taxon>Bacteroidaceae incertae sedis</taxon>
        <taxon>Candidatus Caccoplasma</taxon>
    </lineage>
</organism>
<dbReference type="Proteomes" id="UP000886722">
    <property type="component" value="Unassembled WGS sequence"/>
</dbReference>
<dbReference type="PANTHER" id="PTHR11078">
    <property type="entry name" value="N UTILIZATION SUBSTANCE PROTEIN B-RELATED"/>
    <property type="match status" value="1"/>
</dbReference>
<sequence length="306" mass="36042">MINRALIRTKVVQIVYSYLIDGDKSIDTAEKELFASLEKSYELYHLLLLIPVEVTHLQRLRIDNARSKFMATAEERTPNTRMIDNRFVAQLEENKTFSKYIEERPLVWNDDTNYLRSLLDRILSSEIYAQYLEAEDSYENDRTFWKNIYRRLIFSDENLGEILESQSLYWNDDMPIISTFVLKTVKRFEESAGDEQELLPMFKDEDDRIFARTLFRRALLDSNDNKKLIEQFTRNWEIERIAFMDIVIMIVALAEITSFPSIPLQVSFNEYIEIAKSYSTSKSGNFINGVLEAITSLLKKEGRLEK</sequence>
<keyword evidence="5" id="KW-0804">Transcription</keyword>
<evidence type="ECO:0000259" key="6">
    <source>
        <dbReference type="Pfam" id="PF01029"/>
    </source>
</evidence>
<protein>
    <submittedName>
        <fullName evidence="7">Transcription antitermination protein NusB</fullName>
    </submittedName>
</protein>
<dbReference type="GO" id="GO:0031564">
    <property type="term" value="P:transcription antitermination"/>
    <property type="evidence" value="ECO:0007669"/>
    <property type="project" value="UniProtKB-KW"/>
</dbReference>
<reference evidence="7" key="2">
    <citation type="journal article" date="2021" name="PeerJ">
        <title>Extensive microbial diversity within the chicken gut microbiome revealed by metagenomics and culture.</title>
        <authorList>
            <person name="Gilroy R."/>
            <person name="Ravi A."/>
            <person name="Getino M."/>
            <person name="Pursley I."/>
            <person name="Horton D.L."/>
            <person name="Alikhan N.F."/>
            <person name="Baker D."/>
            <person name="Gharbi K."/>
            <person name="Hall N."/>
            <person name="Watson M."/>
            <person name="Adriaenssens E.M."/>
            <person name="Foster-Nyarko E."/>
            <person name="Jarju S."/>
            <person name="Secka A."/>
            <person name="Antonio M."/>
            <person name="Oren A."/>
            <person name="Chaudhuri R.R."/>
            <person name="La Ragione R."/>
            <person name="Hildebrand F."/>
            <person name="Pallen M.J."/>
        </authorList>
    </citation>
    <scope>NUCLEOTIDE SEQUENCE</scope>
    <source>
        <strain evidence="7">21143</strain>
    </source>
</reference>
<dbReference type="InterPro" id="IPR035926">
    <property type="entry name" value="NusB-like_sf"/>
</dbReference>
<dbReference type="InterPro" id="IPR006027">
    <property type="entry name" value="NusB_RsmB_TIM44"/>
</dbReference>
<comment type="similarity">
    <text evidence="1">Belongs to the NusB family.</text>
</comment>
<dbReference type="AlphaFoldDB" id="A0A9D1KDL3"/>
<gene>
    <name evidence="7" type="ORF">IAD06_00380</name>
</gene>
<keyword evidence="4" id="KW-0805">Transcription regulation</keyword>
<dbReference type="InterPro" id="IPR011605">
    <property type="entry name" value="NusB_fam"/>
</dbReference>
<evidence type="ECO:0000256" key="2">
    <source>
        <dbReference type="ARBA" id="ARBA00022814"/>
    </source>
</evidence>
<dbReference type="Gene3D" id="1.10.940.10">
    <property type="entry name" value="NusB-like"/>
    <property type="match status" value="1"/>
</dbReference>
<evidence type="ECO:0000313" key="7">
    <source>
        <dbReference type="EMBL" id="HIT38487.1"/>
    </source>
</evidence>
<evidence type="ECO:0000256" key="4">
    <source>
        <dbReference type="ARBA" id="ARBA00023015"/>
    </source>
</evidence>
<keyword evidence="3" id="KW-0694">RNA-binding</keyword>
<dbReference type="EMBL" id="DVKT01000002">
    <property type="protein sequence ID" value="HIT38487.1"/>
    <property type="molecule type" value="Genomic_DNA"/>
</dbReference>
<dbReference type="GO" id="GO:0006353">
    <property type="term" value="P:DNA-templated transcription termination"/>
    <property type="evidence" value="ECO:0007669"/>
    <property type="project" value="InterPro"/>
</dbReference>
<evidence type="ECO:0000256" key="5">
    <source>
        <dbReference type="ARBA" id="ARBA00023163"/>
    </source>
</evidence>
<dbReference type="GO" id="GO:0003723">
    <property type="term" value="F:RNA binding"/>
    <property type="evidence" value="ECO:0007669"/>
    <property type="project" value="UniProtKB-KW"/>
</dbReference>
<accession>A0A9D1KDL3</accession>
<dbReference type="Pfam" id="PF01029">
    <property type="entry name" value="NusB"/>
    <property type="match status" value="1"/>
</dbReference>
<reference evidence="7" key="1">
    <citation type="submission" date="2020-10" db="EMBL/GenBank/DDBJ databases">
        <authorList>
            <person name="Gilroy R."/>
        </authorList>
    </citation>
    <scope>NUCLEOTIDE SEQUENCE</scope>
    <source>
        <strain evidence="7">21143</strain>
    </source>
</reference>
<comment type="caution">
    <text evidence="7">The sequence shown here is derived from an EMBL/GenBank/DDBJ whole genome shotgun (WGS) entry which is preliminary data.</text>
</comment>
<name>A0A9D1KDL3_9BACT</name>
<evidence type="ECO:0000256" key="1">
    <source>
        <dbReference type="ARBA" id="ARBA00005952"/>
    </source>
</evidence>
<evidence type="ECO:0000256" key="3">
    <source>
        <dbReference type="ARBA" id="ARBA00022884"/>
    </source>
</evidence>
<keyword evidence="2" id="KW-0889">Transcription antitermination</keyword>
<dbReference type="SUPFAM" id="SSF48013">
    <property type="entry name" value="NusB-like"/>
    <property type="match status" value="1"/>
</dbReference>
<dbReference type="PANTHER" id="PTHR11078:SF3">
    <property type="entry name" value="ANTITERMINATION NUSB DOMAIN-CONTAINING PROTEIN"/>
    <property type="match status" value="1"/>
</dbReference>